<accession>A0A6A6JW90</accession>
<dbReference type="AlphaFoldDB" id="A0A6A6JW90"/>
<feature type="region of interest" description="Disordered" evidence="1">
    <location>
        <begin position="302"/>
        <end position="352"/>
    </location>
</feature>
<organism evidence="2 3">
    <name type="scientific">Westerdykella ornata</name>
    <dbReference type="NCBI Taxonomy" id="318751"/>
    <lineage>
        <taxon>Eukaryota</taxon>
        <taxon>Fungi</taxon>
        <taxon>Dikarya</taxon>
        <taxon>Ascomycota</taxon>
        <taxon>Pezizomycotina</taxon>
        <taxon>Dothideomycetes</taxon>
        <taxon>Pleosporomycetidae</taxon>
        <taxon>Pleosporales</taxon>
        <taxon>Sporormiaceae</taxon>
        <taxon>Westerdykella</taxon>
    </lineage>
</organism>
<dbReference type="RefSeq" id="XP_033656868.1">
    <property type="nucleotide sequence ID" value="XM_033793440.1"/>
</dbReference>
<feature type="compositionally biased region" description="Polar residues" evidence="1">
    <location>
        <begin position="320"/>
        <end position="340"/>
    </location>
</feature>
<feature type="compositionally biased region" description="Polar residues" evidence="1">
    <location>
        <begin position="81"/>
        <end position="93"/>
    </location>
</feature>
<sequence>MPEYARNNEGPPQEDPVNPCADSGSKSAGNAPEDSVEARVEPAHIAEEGPPQALQRTKLPPLDIAVGREYLGSSPRRHAWSQANGVCKSSASHPTRLAIRRRDLSAKLEQLLAKPKSRSSTADPSVGSKMDFNNGFNTGNAGMGFNPLMNMMFMPNTLGEMPPTPYTSGGVAYETGNLKFEVQALKNSTDLHNREILRHSTSIAELVKMNVDMLRSMRALEGRVQRQEVIIERIQAVAEQDDLIRRALSQNGIEVPGREHRRSPTPNFSEDGLTFGSEEEGILNHDQYVRDYTPVENNVLLRSVHTPPPHSPAGPSGSSQNTPNNKAATGSPSKTPNSKYGKNGVKPGHGMLQKRKVHNGTSMLPPPMTFVPRVPLTDKEIVVYFFNSLSRPIVSIRLYARGWGPSKIVETLNAHRDIEPPYLRNTCSVKCTTAQKRGVEKWGAEWDTSRREMFSNMDDVEATRLMYIGEDECEEPVDIDVLELLKGLKKHAELDVESEYPQYGIFTRCVMWCEENQRSCLMSNIHEVAKALEEGNTHLLGKELSVRQANEEAPYMSSGDQRQTRLNEIADDHEPMFTQATHDDGGDDQETALFEHS</sequence>
<dbReference type="OrthoDB" id="3792684at2759"/>
<feature type="compositionally biased region" description="Basic and acidic residues" evidence="1">
    <location>
        <begin position="36"/>
        <end position="47"/>
    </location>
</feature>
<feature type="region of interest" description="Disordered" evidence="1">
    <location>
        <begin position="1"/>
        <end position="59"/>
    </location>
</feature>
<protein>
    <submittedName>
        <fullName evidence="2">Uncharacterized protein</fullName>
    </submittedName>
</protein>
<keyword evidence="3" id="KW-1185">Reference proteome</keyword>
<proteinExistence type="predicted"/>
<gene>
    <name evidence="2" type="ORF">EI97DRAFT_172701</name>
</gene>
<evidence type="ECO:0000313" key="2">
    <source>
        <dbReference type="EMBL" id="KAF2279329.1"/>
    </source>
</evidence>
<evidence type="ECO:0000313" key="3">
    <source>
        <dbReference type="Proteomes" id="UP000800097"/>
    </source>
</evidence>
<feature type="region of interest" description="Disordered" evidence="1">
    <location>
        <begin position="576"/>
        <end position="597"/>
    </location>
</feature>
<reference evidence="2" key="1">
    <citation type="journal article" date="2020" name="Stud. Mycol.">
        <title>101 Dothideomycetes genomes: a test case for predicting lifestyles and emergence of pathogens.</title>
        <authorList>
            <person name="Haridas S."/>
            <person name="Albert R."/>
            <person name="Binder M."/>
            <person name="Bloem J."/>
            <person name="Labutti K."/>
            <person name="Salamov A."/>
            <person name="Andreopoulos B."/>
            <person name="Baker S."/>
            <person name="Barry K."/>
            <person name="Bills G."/>
            <person name="Bluhm B."/>
            <person name="Cannon C."/>
            <person name="Castanera R."/>
            <person name="Culley D."/>
            <person name="Daum C."/>
            <person name="Ezra D."/>
            <person name="Gonzalez J."/>
            <person name="Henrissat B."/>
            <person name="Kuo A."/>
            <person name="Liang C."/>
            <person name="Lipzen A."/>
            <person name="Lutzoni F."/>
            <person name="Magnuson J."/>
            <person name="Mondo S."/>
            <person name="Nolan M."/>
            <person name="Ohm R."/>
            <person name="Pangilinan J."/>
            <person name="Park H.-J."/>
            <person name="Ramirez L."/>
            <person name="Alfaro M."/>
            <person name="Sun H."/>
            <person name="Tritt A."/>
            <person name="Yoshinaga Y."/>
            <person name="Zwiers L.-H."/>
            <person name="Turgeon B."/>
            <person name="Goodwin S."/>
            <person name="Spatafora J."/>
            <person name="Crous P."/>
            <person name="Grigoriev I."/>
        </authorList>
    </citation>
    <scope>NUCLEOTIDE SEQUENCE</scope>
    <source>
        <strain evidence="2">CBS 379.55</strain>
    </source>
</reference>
<name>A0A6A6JW90_WESOR</name>
<feature type="region of interest" description="Disordered" evidence="1">
    <location>
        <begin position="255"/>
        <end position="275"/>
    </location>
</feature>
<feature type="region of interest" description="Disordered" evidence="1">
    <location>
        <begin position="75"/>
        <end position="94"/>
    </location>
</feature>
<dbReference type="Proteomes" id="UP000800097">
    <property type="component" value="Unassembled WGS sequence"/>
</dbReference>
<feature type="region of interest" description="Disordered" evidence="1">
    <location>
        <begin position="110"/>
        <end position="129"/>
    </location>
</feature>
<evidence type="ECO:0000256" key="1">
    <source>
        <dbReference type="SAM" id="MobiDB-lite"/>
    </source>
</evidence>
<dbReference type="GeneID" id="54546615"/>
<dbReference type="EMBL" id="ML986486">
    <property type="protein sequence ID" value="KAF2279329.1"/>
    <property type="molecule type" value="Genomic_DNA"/>
</dbReference>